<dbReference type="AlphaFoldDB" id="A0A835F7N4"/>
<dbReference type="Proteomes" id="UP000636709">
    <property type="component" value="Unassembled WGS sequence"/>
</dbReference>
<dbReference type="OrthoDB" id="780613at2759"/>
<evidence type="ECO:0000313" key="3">
    <source>
        <dbReference type="Proteomes" id="UP000636709"/>
    </source>
</evidence>
<feature type="region of interest" description="Disordered" evidence="1">
    <location>
        <begin position="1"/>
        <end position="26"/>
    </location>
</feature>
<name>A0A835F7N4_9POAL</name>
<sequence length="490" mass="52078">MHPPPPPQPEPATRRSSSTTTCSTAPRRTIGCMAGLLRLISPYHRSHHRKRLIAKLNAAQHASSAPPSQPSSPPKKKPPPPAPAAAVPAVPPSPKPSPVKTTTQQQQTPPAAVRRRRSCDAPRSPTIAPEHRRSSCDSPRPPPPAIVARLMGLEESAPPSPSPAAAPAPPRRPVVVLPMRPPPPPPAAPATPETAAEKRRKLLGALEKCDEDLKTLRRIIAAVRAAEMRAVAASPDLVAPVAAKTPPAASKAGAQWTVARDEHSPSPSPLSSQQQYPSPDSVLDAISSPRFPCRKRPSPCATTDTDAVGKPGCGNGAVAPTVGSKIVKPSRTLVFSAMCRCSLRASRQLCDIVLFFVSYVYIRAGGDYWKIRPGDELQLHIHCPVPVVVGMPRSAGSESWRHHLRRWEMEAAAAGRVISRAMAESAGEATMWGAAAQQQGDHDEQSRERGRVAAALEGAIVQDLVAELLSDLLALSGHGGRAGCRKRLCF</sequence>
<organism evidence="2 3">
    <name type="scientific">Digitaria exilis</name>
    <dbReference type="NCBI Taxonomy" id="1010633"/>
    <lineage>
        <taxon>Eukaryota</taxon>
        <taxon>Viridiplantae</taxon>
        <taxon>Streptophyta</taxon>
        <taxon>Embryophyta</taxon>
        <taxon>Tracheophyta</taxon>
        <taxon>Spermatophyta</taxon>
        <taxon>Magnoliopsida</taxon>
        <taxon>Liliopsida</taxon>
        <taxon>Poales</taxon>
        <taxon>Poaceae</taxon>
        <taxon>PACMAD clade</taxon>
        <taxon>Panicoideae</taxon>
        <taxon>Panicodae</taxon>
        <taxon>Paniceae</taxon>
        <taxon>Anthephorinae</taxon>
        <taxon>Digitaria</taxon>
    </lineage>
</organism>
<dbReference type="EMBL" id="JACEFO010001609">
    <property type="protein sequence ID" value="KAF8731181.1"/>
    <property type="molecule type" value="Genomic_DNA"/>
</dbReference>
<feature type="compositionally biased region" description="Low complexity" evidence="1">
    <location>
        <begin position="14"/>
        <end position="26"/>
    </location>
</feature>
<keyword evidence="3" id="KW-1185">Reference proteome</keyword>
<feature type="compositionally biased region" description="Pro residues" evidence="1">
    <location>
        <begin position="1"/>
        <end position="10"/>
    </location>
</feature>
<feature type="compositionally biased region" description="Pro residues" evidence="1">
    <location>
        <begin position="179"/>
        <end position="189"/>
    </location>
</feature>
<protein>
    <submittedName>
        <fullName evidence="2">Uncharacterized protein</fullName>
    </submittedName>
</protein>
<feature type="region of interest" description="Disordered" evidence="1">
    <location>
        <begin position="252"/>
        <end position="281"/>
    </location>
</feature>
<feature type="region of interest" description="Disordered" evidence="1">
    <location>
        <begin position="55"/>
        <end position="196"/>
    </location>
</feature>
<accession>A0A835F7N4</accession>
<evidence type="ECO:0000256" key="1">
    <source>
        <dbReference type="SAM" id="MobiDB-lite"/>
    </source>
</evidence>
<dbReference type="PANTHER" id="PTHR37234">
    <property type="entry name" value="OS03G0319200 PROTEIN"/>
    <property type="match status" value="1"/>
</dbReference>
<dbReference type="PANTHER" id="PTHR37234:SF1">
    <property type="entry name" value="OS03G0319200 PROTEIN"/>
    <property type="match status" value="1"/>
</dbReference>
<proteinExistence type="predicted"/>
<comment type="caution">
    <text evidence="2">The sequence shown here is derived from an EMBL/GenBank/DDBJ whole genome shotgun (WGS) entry which is preliminary data.</text>
</comment>
<feature type="compositionally biased region" description="Pro residues" evidence="1">
    <location>
        <begin position="67"/>
        <end position="97"/>
    </location>
</feature>
<feature type="compositionally biased region" description="Low complexity" evidence="1">
    <location>
        <begin position="98"/>
        <end position="112"/>
    </location>
</feature>
<dbReference type="PRINTS" id="PR01217">
    <property type="entry name" value="PRICHEXTENSN"/>
</dbReference>
<feature type="compositionally biased region" description="Pro residues" evidence="1">
    <location>
        <begin position="158"/>
        <end position="172"/>
    </location>
</feature>
<reference evidence="2" key="1">
    <citation type="submission" date="2020-07" db="EMBL/GenBank/DDBJ databases">
        <title>Genome sequence and genetic diversity analysis of an under-domesticated orphan crop, white fonio (Digitaria exilis).</title>
        <authorList>
            <person name="Bennetzen J.L."/>
            <person name="Chen S."/>
            <person name="Ma X."/>
            <person name="Wang X."/>
            <person name="Yssel A.E.J."/>
            <person name="Chaluvadi S.R."/>
            <person name="Johnson M."/>
            <person name="Gangashetty P."/>
            <person name="Hamidou F."/>
            <person name="Sanogo M.D."/>
            <person name="Zwaenepoel A."/>
            <person name="Wallace J."/>
            <person name="Van De Peer Y."/>
            <person name="Van Deynze A."/>
        </authorList>
    </citation>
    <scope>NUCLEOTIDE SEQUENCE</scope>
    <source>
        <tissue evidence="2">Leaves</tissue>
    </source>
</reference>
<evidence type="ECO:0000313" key="2">
    <source>
        <dbReference type="EMBL" id="KAF8731181.1"/>
    </source>
</evidence>
<feature type="compositionally biased region" description="Low complexity" evidence="1">
    <location>
        <begin position="269"/>
        <end position="281"/>
    </location>
</feature>
<gene>
    <name evidence="2" type="ORF">HU200_016504</name>
</gene>